<keyword evidence="7" id="KW-1185">Reference proteome</keyword>
<evidence type="ECO:0000256" key="1">
    <source>
        <dbReference type="ARBA" id="ARBA00022898"/>
    </source>
</evidence>
<comment type="cofactor">
    <cofactor evidence="3">
        <name>pyridoxal 5'-phosphate</name>
        <dbReference type="ChEBI" id="CHEBI:597326"/>
    </cofactor>
</comment>
<dbReference type="Proteomes" id="UP000637695">
    <property type="component" value="Unassembled WGS sequence"/>
</dbReference>
<dbReference type="InterPro" id="IPR011078">
    <property type="entry name" value="PyrdxlP_homeostasis"/>
</dbReference>
<dbReference type="AlphaFoldDB" id="A0A917K1F8"/>
<dbReference type="InterPro" id="IPR001608">
    <property type="entry name" value="Ala_racemase_N"/>
</dbReference>
<reference evidence="6" key="1">
    <citation type="journal article" date="2014" name="Int. J. Syst. Evol. Microbiol.">
        <title>Complete genome sequence of Corynebacterium casei LMG S-19264T (=DSM 44701T), isolated from a smear-ripened cheese.</title>
        <authorList>
            <consortium name="US DOE Joint Genome Institute (JGI-PGF)"/>
            <person name="Walter F."/>
            <person name="Albersmeier A."/>
            <person name="Kalinowski J."/>
            <person name="Ruckert C."/>
        </authorList>
    </citation>
    <scope>NUCLEOTIDE SEQUENCE</scope>
    <source>
        <strain evidence="6">JCM 18487</strain>
    </source>
</reference>
<dbReference type="PANTHER" id="PTHR10146">
    <property type="entry name" value="PROLINE SYNTHETASE CO-TRANSCRIBED BACTERIAL HOMOLOG PROTEIN"/>
    <property type="match status" value="1"/>
</dbReference>
<dbReference type="Gene3D" id="3.20.20.10">
    <property type="entry name" value="Alanine racemase"/>
    <property type="match status" value="1"/>
</dbReference>
<dbReference type="CDD" id="cd00635">
    <property type="entry name" value="PLPDE_III_YBL036c_like"/>
    <property type="match status" value="1"/>
</dbReference>
<reference evidence="6" key="2">
    <citation type="submission" date="2020-09" db="EMBL/GenBank/DDBJ databases">
        <authorList>
            <person name="Sun Q."/>
            <person name="Ohkuma M."/>
        </authorList>
    </citation>
    <scope>NUCLEOTIDE SEQUENCE</scope>
    <source>
        <strain evidence="6">JCM 18487</strain>
    </source>
</reference>
<dbReference type="InterPro" id="IPR029066">
    <property type="entry name" value="PLP-binding_barrel"/>
</dbReference>
<evidence type="ECO:0000259" key="5">
    <source>
        <dbReference type="Pfam" id="PF01168"/>
    </source>
</evidence>
<feature type="domain" description="Alanine racemase N-terminal" evidence="5">
    <location>
        <begin position="31"/>
        <end position="244"/>
    </location>
</feature>
<proteinExistence type="inferred from homology"/>
<gene>
    <name evidence="6" type="ORF">GCM10010885_03640</name>
</gene>
<comment type="caution">
    <text evidence="6">The sequence shown here is derived from an EMBL/GenBank/DDBJ whole genome shotgun (WGS) entry which is preliminary data.</text>
</comment>
<evidence type="ECO:0000256" key="3">
    <source>
        <dbReference type="PIRSR" id="PIRSR004848-1"/>
    </source>
</evidence>
<sequence length="244" mass="26608">MGRQGLQVETMEKEAVDWATTYRKRLAEVEDAIAAACRRAGRAPQEVRVIAVTKYVGPERLGDLLAAGLRELGENRWQQAREKLMRPEAGAATWHFIGRLQKNKVKAVVRHFAWIHSIDSVELGTFVAAQAAAAGREVNCLLQVNVSGEATKAGLPPEEVSAAAQALVRLEGIRLRGLMTMAPVTDDPESVRPVFAALRQLRDEVRQQLGDPAFSELSMGMSDDFPAAVAEGATMVRIGRRLVG</sequence>
<dbReference type="SUPFAM" id="SSF51419">
    <property type="entry name" value="PLP-binding barrel"/>
    <property type="match status" value="1"/>
</dbReference>
<dbReference type="GO" id="GO:0030170">
    <property type="term" value="F:pyridoxal phosphate binding"/>
    <property type="evidence" value="ECO:0007669"/>
    <property type="project" value="UniProtKB-UniRule"/>
</dbReference>
<evidence type="ECO:0000256" key="4">
    <source>
        <dbReference type="RuleBase" id="RU004514"/>
    </source>
</evidence>
<name>A0A917K1F8_9BACL</name>
<protein>
    <recommendedName>
        <fullName evidence="2">Pyridoxal phosphate homeostasis protein</fullName>
        <shortName evidence="2">PLP homeostasis protein</shortName>
    </recommendedName>
</protein>
<dbReference type="PIRSF" id="PIRSF004848">
    <property type="entry name" value="YBL036c_PLPDEIII"/>
    <property type="match status" value="1"/>
</dbReference>
<comment type="similarity">
    <text evidence="2 4">Belongs to the pyridoxal phosphate-binding protein YggS/PROSC family.</text>
</comment>
<dbReference type="PANTHER" id="PTHR10146:SF14">
    <property type="entry name" value="PYRIDOXAL PHOSPHATE HOMEOSTASIS PROTEIN"/>
    <property type="match status" value="1"/>
</dbReference>
<dbReference type="Pfam" id="PF01168">
    <property type="entry name" value="Ala_racemase_N"/>
    <property type="match status" value="1"/>
</dbReference>
<comment type="function">
    <text evidence="2">Pyridoxal 5'-phosphate (PLP)-binding protein, which is involved in PLP homeostasis.</text>
</comment>
<keyword evidence="1 2" id="KW-0663">Pyridoxal phosphate</keyword>
<evidence type="ECO:0000313" key="7">
    <source>
        <dbReference type="Proteomes" id="UP000637695"/>
    </source>
</evidence>
<dbReference type="EMBL" id="BMOY01000003">
    <property type="protein sequence ID" value="GGI97318.1"/>
    <property type="molecule type" value="Genomic_DNA"/>
</dbReference>
<accession>A0A917K1F8</accession>
<evidence type="ECO:0000313" key="6">
    <source>
        <dbReference type="EMBL" id="GGI97318.1"/>
    </source>
</evidence>
<dbReference type="NCBIfam" id="TIGR00044">
    <property type="entry name" value="YggS family pyridoxal phosphate-dependent enzyme"/>
    <property type="match status" value="1"/>
</dbReference>
<dbReference type="PROSITE" id="PS01211">
    <property type="entry name" value="UPF0001"/>
    <property type="match status" value="1"/>
</dbReference>
<evidence type="ECO:0000256" key="2">
    <source>
        <dbReference type="HAMAP-Rule" id="MF_02087"/>
    </source>
</evidence>
<dbReference type="HAMAP" id="MF_02087">
    <property type="entry name" value="PLP_homeostasis"/>
    <property type="match status" value="1"/>
</dbReference>
<organism evidence="6 7">
    <name type="scientific">Alicyclobacillus cellulosilyticus</name>
    <dbReference type="NCBI Taxonomy" id="1003997"/>
    <lineage>
        <taxon>Bacteria</taxon>
        <taxon>Bacillati</taxon>
        <taxon>Bacillota</taxon>
        <taxon>Bacilli</taxon>
        <taxon>Bacillales</taxon>
        <taxon>Alicyclobacillaceae</taxon>
        <taxon>Alicyclobacillus</taxon>
    </lineage>
</organism>
<feature type="modified residue" description="N6-(pyridoxal phosphate)lysine" evidence="2 3">
    <location>
        <position position="54"/>
    </location>
</feature>